<keyword evidence="3" id="KW-1185">Reference proteome</keyword>
<sequence>MATRLSGVNPDSDCAATFSLSFIVAVNALFLSFSPLKIREHAGLSCARHSTPHMVGEGGCGSDGSTHPGGWTCVPGYQSLWLTNPQVHRQPPNMAVSTFWVSLKVLTGTDFTKAKIFLEEVDMKGL</sequence>
<feature type="transmembrane region" description="Helical" evidence="1">
    <location>
        <begin position="15"/>
        <end position="33"/>
    </location>
</feature>
<keyword evidence="1" id="KW-1133">Transmembrane helix</keyword>
<dbReference type="OMA" id="NADSDCM"/>
<organism evidence="2 3">
    <name type="scientific">Cebus imitator</name>
    <name type="common">Panamanian white-faced capuchin</name>
    <name type="synonym">Cebus capucinus imitator</name>
    <dbReference type="NCBI Taxonomy" id="2715852"/>
    <lineage>
        <taxon>Eukaryota</taxon>
        <taxon>Metazoa</taxon>
        <taxon>Chordata</taxon>
        <taxon>Craniata</taxon>
        <taxon>Vertebrata</taxon>
        <taxon>Euteleostomi</taxon>
        <taxon>Mammalia</taxon>
        <taxon>Eutheria</taxon>
        <taxon>Euarchontoglires</taxon>
        <taxon>Primates</taxon>
        <taxon>Haplorrhini</taxon>
        <taxon>Platyrrhini</taxon>
        <taxon>Cebidae</taxon>
        <taxon>Cebinae</taxon>
        <taxon>Cebus</taxon>
    </lineage>
</organism>
<evidence type="ECO:0000313" key="2">
    <source>
        <dbReference type="Ensembl" id="ENSCCAP00000023556.1"/>
    </source>
</evidence>
<reference evidence="2" key="2">
    <citation type="submission" date="2025-09" db="UniProtKB">
        <authorList>
            <consortium name="Ensembl"/>
        </authorList>
    </citation>
    <scope>IDENTIFICATION</scope>
</reference>
<keyword evidence="1" id="KW-0472">Membrane</keyword>
<protein>
    <submittedName>
        <fullName evidence="2">Uncharacterized protein</fullName>
    </submittedName>
</protein>
<keyword evidence="1" id="KW-0812">Transmembrane</keyword>
<dbReference type="Ensembl" id="ENSCCAT00000041062.1">
    <property type="protein sequence ID" value="ENSCCAP00000023556.1"/>
    <property type="gene ID" value="ENSCCAG00000029568.1"/>
</dbReference>
<proteinExistence type="predicted"/>
<evidence type="ECO:0000313" key="3">
    <source>
        <dbReference type="Proteomes" id="UP000233040"/>
    </source>
</evidence>
<name>A0A2K5R5Y5_CEBIM</name>
<evidence type="ECO:0000256" key="1">
    <source>
        <dbReference type="SAM" id="Phobius"/>
    </source>
</evidence>
<dbReference type="AlphaFoldDB" id="A0A2K5R5Y5"/>
<dbReference type="GeneTree" id="ENSGT00760000120431"/>
<reference evidence="2" key="1">
    <citation type="submission" date="2025-08" db="UniProtKB">
        <authorList>
            <consortium name="Ensembl"/>
        </authorList>
    </citation>
    <scope>IDENTIFICATION</scope>
</reference>
<dbReference type="Proteomes" id="UP000233040">
    <property type="component" value="Unassembled WGS sequence"/>
</dbReference>
<accession>A0A2K5R5Y5</accession>